<evidence type="ECO:0000313" key="2">
    <source>
        <dbReference type="EMBL" id="GAI98873.1"/>
    </source>
</evidence>
<name>X1T105_9ZZZZ</name>
<feature type="transmembrane region" description="Helical" evidence="1">
    <location>
        <begin position="16"/>
        <end position="34"/>
    </location>
</feature>
<evidence type="ECO:0000256" key="1">
    <source>
        <dbReference type="SAM" id="Phobius"/>
    </source>
</evidence>
<sequence>MTGLKLEQLNHKLSSPLAQGLLAVANGIASFACLRASKKPFYRACGGVLAIFTGYHIHKAVQRYKGERGKAK</sequence>
<dbReference type="EMBL" id="BARW01018431">
    <property type="protein sequence ID" value="GAI98873.1"/>
    <property type="molecule type" value="Genomic_DNA"/>
</dbReference>
<dbReference type="AlphaFoldDB" id="X1T105"/>
<organism evidence="2">
    <name type="scientific">marine sediment metagenome</name>
    <dbReference type="NCBI Taxonomy" id="412755"/>
    <lineage>
        <taxon>unclassified sequences</taxon>
        <taxon>metagenomes</taxon>
        <taxon>ecological metagenomes</taxon>
    </lineage>
</organism>
<keyword evidence="1" id="KW-1133">Transmembrane helix</keyword>
<keyword evidence="1" id="KW-0812">Transmembrane</keyword>
<accession>X1T105</accession>
<reference evidence="2" key="1">
    <citation type="journal article" date="2014" name="Front. Microbiol.">
        <title>High frequency of phylogenetically diverse reductive dehalogenase-homologous genes in deep subseafloor sedimentary metagenomes.</title>
        <authorList>
            <person name="Kawai M."/>
            <person name="Futagami T."/>
            <person name="Toyoda A."/>
            <person name="Takaki Y."/>
            <person name="Nishi S."/>
            <person name="Hori S."/>
            <person name="Arai W."/>
            <person name="Tsubouchi T."/>
            <person name="Morono Y."/>
            <person name="Uchiyama I."/>
            <person name="Ito T."/>
            <person name="Fujiyama A."/>
            <person name="Inagaki F."/>
            <person name="Takami H."/>
        </authorList>
    </citation>
    <scope>NUCLEOTIDE SEQUENCE</scope>
    <source>
        <strain evidence="2">Expedition CK06-06</strain>
    </source>
</reference>
<proteinExistence type="predicted"/>
<comment type="caution">
    <text evidence="2">The sequence shown here is derived from an EMBL/GenBank/DDBJ whole genome shotgun (WGS) entry which is preliminary data.</text>
</comment>
<keyword evidence="1" id="KW-0472">Membrane</keyword>
<protein>
    <submittedName>
        <fullName evidence="2">Uncharacterized protein</fullName>
    </submittedName>
</protein>
<dbReference type="PROSITE" id="PS51257">
    <property type="entry name" value="PROKAR_LIPOPROTEIN"/>
    <property type="match status" value="1"/>
</dbReference>
<gene>
    <name evidence="2" type="ORF">S12H4_31551</name>
</gene>